<evidence type="ECO:0000256" key="1">
    <source>
        <dbReference type="ARBA" id="ARBA00006484"/>
    </source>
</evidence>
<evidence type="ECO:0000313" key="4">
    <source>
        <dbReference type="Proteomes" id="UP001335737"/>
    </source>
</evidence>
<evidence type="ECO:0000313" key="3">
    <source>
        <dbReference type="EMBL" id="MEC5423884.1"/>
    </source>
</evidence>
<keyword evidence="4" id="KW-1185">Reference proteome</keyword>
<dbReference type="Gene3D" id="3.40.50.720">
    <property type="entry name" value="NAD(P)-binding Rossmann-like Domain"/>
    <property type="match status" value="1"/>
</dbReference>
<dbReference type="InterPro" id="IPR036291">
    <property type="entry name" value="NAD(P)-bd_dom_sf"/>
</dbReference>
<comment type="caution">
    <text evidence="3">The sequence shown here is derived from an EMBL/GenBank/DDBJ whole genome shotgun (WGS) entry which is preliminary data.</text>
</comment>
<comment type="similarity">
    <text evidence="1">Belongs to the short-chain dehydrogenases/reductases (SDR) family.</text>
</comment>
<dbReference type="InterPro" id="IPR020904">
    <property type="entry name" value="Sc_DH/Rdtase_CS"/>
</dbReference>
<reference evidence="3 4" key="1">
    <citation type="journal article" date="2024" name="Int. J. Syst. Evol. Microbiol.">
        <title>Virgibacillus tibetensis sp. nov., isolated from salt lake on the Tibetan Plateau of China.</title>
        <authorList>
            <person name="Phurbu D."/>
            <person name="Liu Z.-X."/>
            <person name="Wang R."/>
            <person name="Zheng Y.-Y."/>
            <person name="Liu H.-C."/>
            <person name="Zhou Y.-G."/>
            <person name="Yu Y.-J."/>
            <person name="Li A.-H."/>
        </authorList>
    </citation>
    <scope>NUCLEOTIDE SEQUENCE [LARGE SCALE GENOMIC DNA]</scope>
    <source>
        <strain evidence="3 4">C22-A2</strain>
    </source>
</reference>
<name>A0ABU6KF01_9BACI</name>
<sequence length="244" mass="26013">MKLENKVAVVTGAASGIGYGIVEKFVKEGAKVIVGDITDTIFDLEKTFGENVKAVKVDVSKEADVKNLIETAVNTFGKLDILCNNAGIIGAYATIDEYTEEQWNKVISININGPFFGIKHAIPYMKQNGGGSIVNTVSISSRHATPGSPAYVTSKSAVLMLTRQAGHDYARDNIRVNGISPGVVNTGILKDVEDDMLKVYSEAIPMGRIGEPSELANVACFLASDEASYVTGQTYIVDGGKDTI</sequence>
<dbReference type="EMBL" id="JARZFX010000004">
    <property type="protein sequence ID" value="MEC5423884.1"/>
    <property type="molecule type" value="Genomic_DNA"/>
</dbReference>
<dbReference type="InterPro" id="IPR002347">
    <property type="entry name" value="SDR_fam"/>
</dbReference>
<accession>A0ABU6KF01</accession>
<dbReference type="PANTHER" id="PTHR24321">
    <property type="entry name" value="DEHYDROGENASES, SHORT CHAIN"/>
    <property type="match status" value="1"/>
</dbReference>
<dbReference type="PANTHER" id="PTHR24321:SF8">
    <property type="entry name" value="ESTRADIOL 17-BETA-DEHYDROGENASE 8-RELATED"/>
    <property type="match status" value="1"/>
</dbReference>
<proteinExistence type="inferred from homology"/>
<dbReference type="CDD" id="cd05233">
    <property type="entry name" value="SDR_c"/>
    <property type="match status" value="1"/>
</dbReference>
<dbReference type="Pfam" id="PF13561">
    <property type="entry name" value="adh_short_C2"/>
    <property type="match status" value="1"/>
</dbReference>
<organism evidence="3 4">
    <name type="scientific">Virgibacillus tibetensis</name>
    <dbReference type="NCBI Taxonomy" id="3042313"/>
    <lineage>
        <taxon>Bacteria</taxon>
        <taxon>Bacillati</taxon>
        <taxon>Bacillota</taxon>
        <taxon>Bacilli</taxon>
        <taxon>Bacillales</taxon>
        <taxon>Bacillaceae</taxon>
        <taxon>Virgibacillus</taxon>
    </lineage>
</organism>
<gene>
    <name evidence="3" type="ORF">QGM71_10320</name>
</gene>
<dbReference type="NCBIfam" id="NF005559">
    <property type="entry name" value="PRK07231.1"/>
    <property type="match status" value="1"/>
</dbReference>
<protein>
    <submittedName>
        <fullName evidence="3">SDR family oxidoreductase</fullName>
    </submittedName>
</protein>
<evidence type="ECO:0000256" key="2">
    <source>
        <dbReference type="ARBA" id="ARBA00023002"/>
    </source>
</evidence>
<dbReference type="RefSeq" id="WP_327607453.1">
    <property type="nucleotide sequence ID" value="NZ_JARZFX010000004.1"/>
</dbReference>
<dbReference type="Proteomes" id="UP001335737">
    <property type="component" value="Unassembled WGS sequence"/>
</dbReference>
<dbReference type="PRINTS" id="PR00081">
    <property type="entry name" value="GDHRDH"/>
</dbReference>
<dbReference type="SUPFAM" id="SSF51735">
    <property type="entry name" value="NAD(P)-binding Rossmann-fold domains"/>
    <property type="match status" value="1"/>
</dbReference>
<dbReference type="PRINTS" id="PR00080">
    <property type="entry name" value="SDRFAMILY"/>
</dbReference>
<keyword evidence="2" id="KW-0560">Oxidoreductase</keyword>
<dbReference type="PROSITE" id="PS00061">
    <property type="entry name" value="ADH_SHORT"/>
    <property type="match status" value="1"/>
</dbReference>